<dbReference type="Proteomes" id="UP000033203">
    <property type="component" value="Unassembled WGS sequence"/>
</dbReference>
<dbReference type="PATRIC" id="fig|1549858.7.peg.799"/>
<accession>A0A0D1MB16</accession>
<gene>
    <name evidence="1" type="ORF">SR41_03460</name>
</gene>
<dbReference type="EMBL" id="JXTP01000016">
    <property type="protein sequence ID" value="KIU29590.1"/>
    <property type="molecule type" value="Genomic_DNA"/>
</dbReference>
<organism evidence="1 2">
    <name type="scientific">Sphingomonas melonis</name>
    <dbReference type="NCBI Taxonomy" id="152682"/>
    <lineage>
        <taxon>Bacteria</taxon>
        <taxon>Pseudomonadati</taxon>
        <taxon>Pseudomonadota</taxon>
        <taxon>Alphaproteobacteria</taxon>
        <taxon>Sphingomonadales</taxon>
        <taxon>Sphingomonadaceae</taxon>
        <taxon>Sphingomonas</taxon>
    </lineage>
</organism>
<protein>
    <submittedName>
        <fullName evidence="1">Uncharacterized protein</fullName>
    </submittedName>
</protein>
<sequence>MATQFIPHHYDAPRRLGPQAVVGWVHHPLPKGIELEVQTTPSAQALDNQQIATTRLVLSRNQALLLASFLLNATGYSEADVPKRSVSRWPRWFSRRS</sequence>
<name>A0A0D1MB16_9SPHN</name>
<dbReference type="AlphaFoldDB" id="A0A0D1MB16"/>
<reference evidence="1 2" key="1">
    <citation type="submission" date="2015-01" db="EMBL/GenBank/DDBJ databases">
        <title>Genome of Sphingomonas taxi strain 30a.</title>
        <authorList>
            <person name="Eevers N."/>
            <person name="Van Hamme J."/>
            <person name="Bottos E."/>
            <person name="Weyens N."/>
            <person name="Vangronsveld J."/>
        </authorList>
    </citation>
    <scope>NUCLEOTIDE SEQUENCE [LARGE SCALE GENOMIC DNA]</scope>
    <source>
        <strain evidence="1 2">30a</strain>
    </source>
</reference>
<proteinExistence type="predicted"/>
<comment type="caution">
    <text evidence="1">The sequence shown here is derived from an EMBL/GenBank/DDBJ whole genome shotgun (WGS) entry which is preliminary data.</text>
</comment>
<evidence type="ECO:0000313" key="1">
    <source>
        <dbReference type="EMBL" id="KIU29590.1"/>
    </source>
</evidence>
<evidence type="ECO:0000313" key="2">
    <source>
        <dbReference type="Proteomes" id="UP000033203"/>
    </source>
</evidence>